<dbReference type="EMBL" id="JAEUAW010000008">
    <property type="protein sequence ID" value="MBW9094401.1"/>
    <property type="molecule type" value="Genomic_DNA"/>
</dbReference>
<keyword evidence="3" id="KW-0472">Membrane</keyword>
<keyword evidence="3" id="KW-1133">Transmembrane helix</keyword>
<evidence type="ECO:0000256" key="2">
    <source>
        <dbReference type="SAM" id="MobiDB-lite"/>
    </source>
</evidence>
<proteinExistence type="predicted"/>
<feature type="compositionally biased region" description="Polar residues" evidence="2">
    <location>
        <begin position="1"/>
        <end position="11"/>
    </location>
</feature>
<sequence>MKADAVTSSTAPHEGAQTADAPAVQRLPTWATWTIGIACIVAAWFVALATPGEHDAQAPFEIPAAIGETATGRNLVVTVTDVRRASEVNADGWTAEGNWLVVDLETQAVLTEDRASLSHADLVVDGNRFTASERPDSLLRQPLAVGIPLAGSLAFELPEGLDTGSARLELALASDPSLDSMIVLSFELDEVPTESQTELLPTEWANP</sequence>
<reference evidence="4 5" key="1">
    <citation type="journal article" date="2021" name="MBio">
        <title>Poor Competitiveness of Bradyrhizobium in Pigeon Pea Root Colonization in Indian Soils.</title>
        <authorList>
            <person name="Chalasani D."/>
            <person name="Basu A."/>
            <person name="Pullabhotla S.V.S.R.N."/>
            <person name="Jorrin B."/>
            <person name="Neal A.L."/>
            <person name="Poole P.S."/>
            <person name="Podile A.R."/>
            <person name="Tkacz A."/>
        </authorList>
    </citation>
    <scope>NUCLEOTIDE SEQUENCE [LARGE SCALE GENOMIC DNA]</scope>
    <source>
        <strain evidence="4 5">HU14</strain>
    </source>
</reference>
<protein>
    <recommendedName>
        <fullName evidence="6">DUF4352 domain-containing protein</fullName>
    </recommendedName>
</protein>
<name>A0ABS7HN80_9MICO</name>
<keyword evidence="5" id="KW-1185">Reference proteome</keyword>
<evidence type="ECO:0008006" key="6">
    <source>
        <dbReference type="Google" id="ProtNLM"/>
    </source>
</evidence>
<feature type="region of interest" description="Disordered" evidence="2">
    <location>
        <begin position="1"/>
        <end position="20"/>
    </location>
</feature>
<dbReference type="Gene3D" id="2.60.40.1240">
    <property type="match status" value="1"/>
</dbReference>
<evidence type="ECO:0000313" key="4">
    <source>
        <dbReference type="EMBL" id="MBW9094401.1"/>
    </source>
</evidence>
<organism evidence="4 5">
    <name type="scientific">Microbacterium jejuense</name>
    <dbReference type="NCBI Taxonomy" id="1263637"/>
    <lineage>
        <taxon>Bacteria</taxon>
        <taxon>Bacillati</taxon>
        <taxon>Actinomycetota</taxon>
        <taxon>Actinomycetes</taxon>
        <taxon>Micrococcales</taxon>
        <taxon>Microbacteriaceae</taxon>
        <taxon>Microbacterium</taxon>
    </lineage>
</organism>
<gene>
    <name evidence="4" type="ORF">JNB62_11970</name>
</gene>
<evidence type="ECO:0000256" key="1">
    <source>
        <dbReference type="ARBA" id="ARBA00022729"/>
    </source>
</evidence>
<comment type="caution">
    <text evidence="4">The sequence shown here is derived from an EMBL/GenBank/DDBJ whole genome shotgun (WGS) entry which is preliminary data.</text>
</comment>
<feature type="transmembrane region" description="Helical" evidence="3">
    <location>
        <begin position="30"/>
        <end position="49"/>
    </location>
</feature>
<evidence type="ECO:0000313" key="5">
    <source>
        <dbReference type="Proteomes" id="UP001196843"/>
    </source>
</evidence>
<keyword evidence="3" id="KW-0812">Transmembrane</keyword>
<dbReference type="InterPro" id="IPR029050">
    <property type="entry name" value="Immunoprotect_excell_Ig-like"/>
</dbReference>
<evidence type="ECO:0000256" key="3">
    <source>
        <dbReference type="SAM" id="Phobius"/>
    </source>
</evidence>
<dbReference type="Proteomes" id="UP001196843">
    <property type="component" value="Unassembled WGS sequence"/>
</dbReference>
<accession>A0ABS7HN80</accession>
<keyword evidence="1" id="KW-0732">Signal</keyword>